<proteinExistence type="predicted"/>
<evidence type="ECO:0000313" key="2">
    <source>
        <dbReference type="Proteomes" id="UP000663440"/>
    </source>
</evidence>
<sequence length="126" mass="15217">MINEIRDSILFINPDNNNESIIFNLKSWIRIIEAIIEKYANKTYEESRNMVLSSSLIKNLDLKNYHDLTFYSHETEYHWAMMIAYGNLYWKKGINSDEPEDFSEWENKFRKDHNLAEESFVFNELH</sequence>
<protein>
    <submittedName>
        <fullName evidence="1">Uncharacterized protein</fullName>
    </submittedName>
</protein>
<organism evidence="1 2">
    <name type="scientific">Flavobacterium endoglycinae</name>
    <dbReference type="NCBI Taxonomy" id="2816357"/>
    <lineage>
        <taxon>Bacteria</taxon>
        <taxon>Pseudomonadati</taxon>
        <taxon>Bacteroidota</taxon>
        <taxon>Flavobacteriia</taxon>
        <taxon>Flavobacteriales</taxon>
        <taxon>Flavobacteriaceae</taxon>
        <taxon>Flavobacterium</taxon>
    </lineage>
</organism>
<gene>
    <name evidence="1" type="ORF">J0383_09065</name>
</gene>
<accession>A0ABX7QJZ6</accession>
<dbReference type="EMBL" id="CP071448">
    <property type="protein sequence ID" value="QSW90943.1"/>
    <property type="molecule type" value="Genomic_DNA"/>
</dbReference>
<dbReference type="RefSeq" id="WP_207298082.1">
    <property type="nucleotide sequence ID" value="NZ_CP071448.1"/>
</dbReference>
<name>A0ABX7QJZ6_9FLAO</name>
<dbReference type="Proteomes" id="UP000663440">
    <property type="component" value="Chromosome"/>
</dbReference>
<keyword evidence="2" id="KW-1185">Reference proteome</keyword>
<evidence type="ECO:0000313" key="1">
    <source>
        <dbReference type="EMBL" id="QSW90943.1"/>
    </source>
</evidence>
<reference evidence="1 2" key="1">
    <citation type="submission" date="2021-03" db="EMBL/GenBank/DDBJ databases">
        <title>Flavobacterium kribbensis sp. nov, an endophytic bacteria, isolated from soybean.</title>
        <authorList>
            <person name="Lee J."/>
            <person name="Seo J."/>
        </authorList>
    </citation>
    <scope>NUCLEOTIDE SEQUENCE [LARGE SCALE GENOMIC DNA]</scope>
    <source>
        <strain evidence="1 2">BB8</strain>
    </source>
</reference>